<feature type="compositionally biased region" description="Low complexity" evidence="1">
    <location>
        <begin position="1"/>
        <end position="15"/>
    </location>
</feature>
<proteinExistence type="predicted"/>
<keyword evidence="3" id="KW-1185">Reference proteome</keyword>
<reference evidence="2 3" key="3">
    <citation type="journal article" date="2013" name="Rice">
        <title>Improvement of the Oryza sativa Nipponbare reference genome using next generation sequence and optical map data.</title>
        <authorList>
            <person name="Kawahara Y."/>
            <person name="de la Bastide M."/>
            <person name="Hamilton J.P."/>
            <person name="Kanamori H."/>
            <person name="McCombie W.R."/>
            <person name="Ouyang S."/>
            <person name="Schwartz D.C."/>
            <person name="Tanaka T."/>
            <person name="Wu J."/>
            <person name="Zhou S."/>
            <person name="Childs K.L."/>
            <person name="Davidson R.M."/>
            <person name="Lin H."/>
            <person name="Quesada-Ocampo L."/>
            <person name="Vaillancourt B."/>
            <person name="Sakai H."/>
            <person name="Lee S.S."/>
            <person name="Kim J."/>
            <person name="Numa H."/>
            <person name="Itoh T."/>
            <person name="Buell C.R."/>
            <person name="Matsumoto T."/>
        </authorList>
    </citation>
    <scope>NUCLEOTIDE SEQUENCE [LARGE SCALE GENOMIC DNA]</scope>
    <source>
        <strain evidence="3">cv. Nipponbare</strain>
    </source>
</reference>
<evidence type="ECO:0000313" key="3">
    <source>
        <dbReference type="Proteomes" id="UP000059680"/>
    </source>
</evidence>
<dbReference type="Proteomes" id="UP000059680">
    <property type="component" value="Chromosome 1"/>
</dbReference>
<evidence type="ECO:0000256" key="1">
    <source>
        <dbReference type="SAM" id="MobiDB-lite"/>
    </source>
</evidence>
<dbReference type="InParanoid" id="Q5JCU6"/>
<dbReference type="PaxDb" id="39947-Q5JCU6"/>
<organism evidence="2 3">
    <name type="scientific">Oryza sativa subsp. japonica</name>
    <name type="common">Rice</name>
    <dbReference type="NCBI Taxonomy" id="39947"/>
    <lineage>
        <taxon>Eukaryota</taxon>
        <taxon>Viridiplantae</taxon>
        <taxon>Streptophyta</taxon>
        <taxon>Embryophyta</taxon>
        <taxon>Tracheophyta</taxon>
        <taxon>Spermatophyta</taxon>
        <taxon>Magnoliopsida</taxon>
        <taxon>Liliopsida</taxon>
        <taxon>Poales</taxon>
        <taxon>Poaceae</taxon>
        <taxon>BOP clade</taxon>
        <taxon>Oryzoideae</taxon>
        <taxon>Oryzeae</taxon>
        <taxon>Oryzinae</taxon>
        <taxon>Oryza</taxon>
        <taxon>Oryza sativa</taxon>
    </lineage>
</organism>
<protein>
    <submittedName>
        <fullName evidence="2">Os01g0978250 protein</fullName>
    </submittedName>
</protein>
<sequence length="70" mass="7229">MVADTAATAGDASAAKNRLPSPLQRTHRQEPAAARQIYAPTSSSSSSSPLQDLAPELRGLLIGSARADQV</sequence>
<name>Q5JCU6_ORYSJ</name>
<dbReference type="AlphaFoldDB" id="Q5JCU6"/>
<feature type="region of interest" description="Disordered" evidence="1">
    <location>
        <begin position="1"/>
        <end position="52"/>
    </location>
</feature>
<reference evidence="3" key="1">
    <citation type="journal article" date="2005" name="Nature">
        <title>The map-based sequence of the rice genome.</title>
        <authorList>
            <consortium name="International rice genome sequencing project (IRGSP)"/>
            <person name="Matsumoto T."/>
            <person name="Wu J."/>
            <person name="Kanamori H."/>
            <person name="Katayose Y."/>
            <person name="Fujisawa M."/>
            <person name="Namiki N."/>
            <person name="Mizuno H."/>
            <person name="Yamamoto K."/>
            <person name="Antonio B.A."/>
            <person name="Baba T."/>
            <person name="Sakata K."/>
            <person name="Nagamura Y."/>
            <person name="Aoki H."/>
            <person name="Arikawa K."/>
            <person name="Arita K."/>
            <person name="Bito T."/>
            <person name="Chiden Y."/>
            <person name="Fujitsuka N."/>
            <person name="Fukunaka R."/>
            <person name="Hamada M."/>
            <person name="Harada C."/>
            <person name="Hayashi A."/>
            <person name="Hijishita S."/>
            <person name="Honda M."/>
            <person name="Hosokawa S."/>
            <person name="Ichikawa Y."/>
            <person name="Idonuma A."/>
            <person name="Iijima M."/>
            <person name="Ikeda M."/>
            <person name="Ikeno M."/>
            <person name="Ito K."/>
            <person name="Ito S."/>
            <person name="Ito T."/>
            <person name="Ito Y."/>
            <person name="Ito Y."/>
            <person name="Iwabuchi A."/>
            <person name="Kamiya K."/>
            <person name="Karasawa W."/>
            <person name="Kurita K."/>
            <person name="Katagiri S."/>
            <person name="Kikuta A."/>
            <person name="Kobayashi H."/>
            <person name="Kobayashi N."/>
            <person name="Machita K."/>
            <person name="Maehara T."/>
            <person name="Masukawa M."/>
            <person name="Mizubayashi T."/>
            <person name="Mukai Y."/>
            <person name="Nagasaki H."/>
            <person name="Nagata Y."/>
            <person name="Naito S."/>
            <person name="Nakashima M."/>
            <person name="Nakama Y."/>
            <person name="Nakamichi Y."/>
            <person name="Nakamura M."/>
            <person name="Meguro A."/>
            <person name="Negishi M."/>
            <person name="Ohta I."/>
            <person name="Ohta T."/>
            <person name="Okamoto M."/>
            <person name="Ono N."/>
            <person name="Saji S."/>
            <person name="Sakaguchi M."/>
            <person name="Sakai K."/>
            <person name="Shibata M."/>
            <person name="Shimokawa T."/>
            <person name="Song J."/>
            <person name="Takazaki Y."/>
            <person name="Terasawa K."/>
            <person name="Tsugane M."/>
            <person name="Tsuji K."/>
            <person name="Ueda S."/>
            <person name="Waki K."/>
            <person name="Yamagata H."/>
            <person name="Yamamoto M."/>
            <person name="Yamamoto S."/>
            <person name="Yamane H."/>
            <person name="Yoshiki S."/>
            <person name="Yoshihara R."/>
            <person name="Yukawa K."/>
            <person name="Zhong H."/>
            <person name="Yano M."/>
            <person name="Yuan Q."/>
            <person name="Ouyang S."/>
            <person name="Liu J."/>
            <person name="Jones K.M."/>
            <person name="Gansberger K."/>
            <person name="Moffat K."/>
            <person name="Hill J."/>
            <person name="Bera J."/>
            <person name="Fadrosh D."/>
            <person name="Jin S."/>
            <person name="Johri S."/>
            <person name="Kim M."/>
            <person name="Overton L."/>
            <person name="Reardon M."/>
            <person name="Tsitrin T."/>
            <person name="Vuong H."/>
            <person name="Weaver B."/>
            <person name="Ciecko A."/>
            <person name="Tallon L."/>
            <person name="Jackson J."/>
            <person name="Pai G."/>
            <person name="Aken S.V."/>
            <person name="Utterback T."/>
            <person name="Reidmuller S."/>
            <person name="Feldblyum T."/>
            <person name="Hsiao J."/>
            <person name="Zismann V."/>
            <person name="Iobst S."/>
            <person name="de Vazeille A.R."/>
            <person name="Buell C.R."/>
            <person name="Ying K."/>
            <person name="Li Y."/>
            <person name="Lu T."/>
            <person name="Huang Y."/>
            <person name="Zhao Q."/>
            <person name="Feng Q."/>
            <person name="Zhang L."/>
            <person name="Zhu J."/>
            <person name="Weng Q."/>
            <person name="Mu J."/>
            <person name="Lu Y."/>
            <person name="Fan D."/>
            <person name="Liu Y."/>
            <person name="Guan J."/>
            <person name="Zhang Y."/>
            <person name="Yu S."/>
            <person name="Liu X."/>
            <person name="Zhang Y."/>
            <person name="Hong G."/>
            <person name="Han B."/>
            <person name="Choisne N."/>
            <person name="Demange N."/>
            <person name="Orjeda G."/>
            <person name="Samain S."/>
            <person name="Cattolico L."/>
            <person name="Pelletier E."/>
            <person name="Couloux A."/>
            <person name="Segurens B."/>
            <person name="Wincker P."/>
            <person name="D'Hont A."/>
            <person name="Scarpelli C."/>
            <person name="Weissenbach J."/>
            <person name="Salanoubat M."/>
            <person name="Quetier F."/>
            <person name="Yu Y."/>
            <person name="Kim H.R."/>
            <person name="Rambo T."/>
            <person name="Currie J."/>
            <person name="Collura K."/>
            <person name="Luo M."/>
            <person name="Yang T."/>
            <person name="Ammiraju J.S.S."/>
            <person name="Engler F."/>
            <person name="Soderlund C."/>
            <person name="Wing R.A."/>
            <person name="Palmer L.E."/>
            <person name="de la Bastide M."/>
            <person name="Spiegel L."/>
            <person name="Nascimento L."/>
            <person name="Zutavern T."/>
            <person name="O'Shaughnessy A."/>
            <person name="Dike S."/>
            <person name="Dedhia N."/>
            <person name="Preston R."/>
            <person name="Balija V."/>
            <person name="McCombie W.R."/>
            <person name="Chow T."/>
            <person name="Chen H."/>
            <person name="Chung M."/>
            <person name="Chen C."/>
            <person name="Shaw J."/>
            <person name="Wu H."/>
            <person name="Hsiao K."/>
            <person name="Chao Y."/>
            <person name="Chu M."/>
            <person name="Cheng C."/>
            <person name="Hour A."/>
            <person name="Lee P."/>
            <person name="Lin S."/>
            <person name="Lin Y."/>
            <person name="Liou J."/>
            <person name="Liu S."/>
            <person name="Hsing Y."/>
            <person name="Raghuvanshi S."/>
            <person name="Mohanty A."/>
            <person name="Bharti A.K."/>
            <person name="Gaur A."/>
            <person name="Gupta V."/>
            <person name="Kumar D."/>
            <person name="Ravi V."/>
            <person name="Vij S."/>
            <person name="Kapur A."/>
            <person name="Khurana P."/>
            <person name="Khurana P."/>
            <person name="Khurana J.P."/>
            <person name="Tyagi A.K."/>
            <person name="Gaikwad K."/>
            <person name="Singh A."/>
            <person name="Dalal V."/>
            <person name="Srivastava S."/>
            <person name="Dixit A."/>
            <person name="Pal A.K."/>
            <person name="Ghazi I.A."/>
            <person name="Yadav M."/>
            <person name="Pandit A."/>
            <person name="Bhargava A."/>
            <person name="Sureshbabu K."/>
            <person name="Batra K."/>
            <person name="Sharma T.R."/>
            <person name="Mohapatra T."/>
            <person name="Singh N.K."/>
            <person name="Messing J."/>
            <person name="Nelson A.B."/>
            <person name="Fuks G."/>
            <person name="Kavchok S."/>
            <person name="Keizer G."/>
            <person name="Linton E."/>
            <person name="Llaca V."/>
            <person name="Song R."/>
            <person name="Tanyolac B."/>
            <person name="Young S."/>
            <person name="Ho-Il K."/>
            <person name="Hahn J.H."/>
            <person name="Sangsakoo G."/>
            <person name="Vanavichit A."/>
            <person name="de Mattos Luiz.A.T."/>
            <person name="Zimmer P.D."/>
            <person name="Malone G."/>
            <person name="Dellagostin O."/>
            <person name="de Oliveira A.C."/>
            <person name="Bevan M."/>
            <person name="Bancroft I."/>
            <person name="Minx P."/>
            <person name="Cordum H."/>
            <person name="Wilson R."/>
            <person name="Cheng Z."/>
            <person name="Jin W."/>
            <person name="Jiang J."/>
            <person name="Leong S.A."/>
            <person name="Iwama H."/>
            <person name="Gojobori T."/>
            <person name="Itoh T."/>
            <person name="Niimura Y."/>
            <person name="Fujii Y."/>
            <person name="Habara T."/>
            <person name="Sakai H."/>
            <person name="Sato Y."/>
            <person name="Wilson G."/>
            <person name="Kumar K."/>
            <person name="McCouch S."/>
            <person name="Juretic N."/>
            <person name="Hoen D."/>
            <person name="Wright S."/>
            <person name="Bruskiewich R."/>
            <person name="Bureau T."/>
            <person name="Miyao A."/>
            <person name="Hirochika H."/>
            <person name="Nishikawa T."/>
            <person name="Kadowaki K."/>
            <person name="Sugiura M."/>
            <person name="Burr B."/>
            <person name="Sasaki T."/>
        </authorList>
    </citation>
    <scope>NUCLEOTIDE SEQUENCE [LARGE SCALE GENOMIC DNA]</scope>
    <source>
        <strain evidence="3">cv. Nipponbare</strain>
    </source>
</reference>
<evidence type="ECO:0000313" key="2">
    <source>
        <dbReference type="EMBL" id="BAS76492.1"/>
    </source>
</evidence>
<gene>
    <name evidence="2" type="ordered locus">Os01g0978250</name>
    <name evidence="2" type="ORF">OSNPB_010978250</name>
</gene>
<reference evidence="2 3" key="2">
    <citation type="journal article" date="2013" name="Plant Cell Physiol.">
        <title>Rice Annotation Project Database (RAP-DB): an integrative and interactive database for rice genomics.</title>
        <authorList>
            <person name="Sakai H."/>
            <person name="Lee S.S."/>
            <person name="Tanaka T."/>
            <person name="Numa H."/>
            <person name="Kim J."/>
            <person name="Kawahara Y."/>
            <person name="Wakimoto H."/>
            <person name="Yang C.C."/>
            <person name="Iwamoto M."/>
            <person name="Abe T."/>
            <person name="Yamada Y."/>
            <person name="Muto A."/>
            <person name="Inokuchi H."/>
            <person name="Ikemura T."/>
            <person name="Matsumoto T."/>
            <person name="Sasaki T."/>
            <person name="Itoh T."/>
        </authorList>
    </citation>
    <scope>NUCLEOTIDE SEQUENCE [LARGE SCALE GENOMIC DNA]</scope>
    <source>
        <strain evidence="3">cv. Nipponbare</strain>
    </source>
</reference>
<accession>Q5JCU6</accession>
<dbReference type="EMBL" id="AP014957">
    <property type="protein sequence ID" value="BAS76492.1"/>
    <property type="molecule type" value="Genomic_DNA"/>
</dbReference>